<evidence type="ECO:0000256" key="1">
    <source>
        <dbReference type="SAM" id="MobiDB-lite"/>
    </source>
</evidence>
<evidence type="ECO:0000313" key="4">
    <source>
        <dbReference type="Proteomes" id="UP000243081"/>
    </source>
</evidence>
<dbReference type="OMA" id="NTAGEPM"/>
<feature type="compositionally biased region" description="Low complexity" evidence="1">
    <location>
        <begin position="316"/>
        <end position="338"/>
    </location>
</feature>
<keyword evidence="2" id="KW-1133">Transmembrane helix</keyword>
<sequence>MNDYKYPLDTMYQPRPEPRTGKATALKVVAAVGILALTGFVGVAVASRCGYALPYQDPASAARIQFRSEQLPAILRRENSDESIPGLQPYDYSVPVGVEMSGSVASGGAAARATGDDATNGTTISTGLSIPVVTPTSLSTAYTVSGLELNTTQTSTTTVRTTVVIIPSETHTCTSSDETVVVTVTVLPTQAQPPGYGTPPGDATVTGTPATVTDVQTDVSYTSGAPDATVSGTPATVTDVQTDVSYTSSAPDATVSGTPATVTDPATVTSVITNTAGEPMTTLTFTSINTIIVTVSTTVTRSRSSSVDFDSSVLGLPHTPTSSSEPAATTHTETVTVTGGAPVTSTTTVELPQYGDGYPTSYGTGLPTNATASPTYVPPVVSAGTEGCGRSVAYLLIVAVAAVHLF</sequence>
<proteinExistence type="predicted"/>
<evidence type="ECO:0000313" key="3">
    <source>
        <dbReference type="EMBL" id="OAQ99241.1"/>
    </source>
</evidence>
<keyword evidence="4" id="KW-1185">Reference proteome</keyword>
<feature type="transmembrane region" description="Helical" evidence="2">
    <location>
        <begin position="25"/>
        <end position="46"/>
    </location>
</feature>
<feature type="region of interest" description="Disordered" evidence="1">
    <location>
        <begin position="316"/>
        <end position="366"/>
    </location>
</feature>
<evidence type="ECO:0000256" key="2">
    <source>
        <dbReference type="SAM" id="Phobius"/>
    </source>
</evidence>
<protein>
    <submittedName>
        <fullName evidence="3">Uncharacterized protein</fullName>
    </submittedName>
</protein>
<dbReference type="Proteomes" id="UP000243081">
    <property type="component" value="Unassembled WGS sequence"/>
</dbReference>
<keyword evidence="2" id="KW-0812">Transmembrane</keyword>
<comment type="caution">
    <text evidence="3">The sequence shown here is derived from an EMBL/GenBank/DDBJ whole genome shotgun (WGS) entry which is preliminary data.</text>
</comment>
<name>A0A179IBF3_CORDF</name>
<keyword evidence="2" id="KW-0472">Membrane</keyword>
<dbReference type="AlphaFoldDB" id="A0A179IBF3"/>
<dbReference type="OrthoDB" id="4940504at2759"/>
<reference evidence="3 4" key="1">
    <citation type="submission" date="2016-03" db="EMBL/GenBank/DDBJ databases">
        <title>Fine-scale spatial genetic structure of a fungal parasite of coffee scale insects.</title>
        <authorList>
            <person name="Jackson D."/>
            <person name="Zemenick K.A."/>
            <person name="Malloure B."/>
            <person name="Quandt C.A."/>
            <person name="James T.Y."/>
        </authorList>
    </citation>
    <scope>NUCLEOTIDE SEQUENCE [LARGE SCALE GENOMIC DNA]</scope>
    <source>
        <strain evidence="3 4">UM487</strain>
    </source>
</reference>
<dbReference type="EMBL" id="LUKN01002327">
    <property type="protein sequence ID" value="OAQ99241.1"/>
    <property type="molecule type" value="Genomic_DNA"/>
</dbReference>
<organism evidence="3 4">
    <name type="scientific">Cordyceps confragosa</name>
    <name type="common">Lecanicillium lecanii</name>
    <dbReference type="NCBI Taxonomy" id="2714763"/>
    <lineage>
        <taxon>Eukaryota</taxon>
        <taxon>Fungi</taxon>
        <taxon>Dikarya</taxon>
        <taxon>Ascomycota</taxon>
        <taxon>Pezizomycotina</taxon>
        <taxon>Sordariomycetes</taxon>
        <taxon>Hypocreomycetidae</taxon>
        <taxon>Hypocreales</taxon>
        <taxon>Cordycipitaceae</taxon>
        <taxon>Akanthomyces</taxon>
    </lineage>
</organism>
<gene>
    <name evidence="3" type="ORF">LLEC1_01147</name>
</gene>
<accession>A0A179IBF3</accession>